<dbReference type="PANTHER" id="PTHR30419">
    <property type="entry name" value="HTH-TYPE TRANSCRIPTIONAL REGULATOR YBHD"/>
    <property type="match status" value="1"/>
</dbReference>
<dbReference type="SUPFAM" id="SSF46785">
    <property type="entry name" value="Winged helix' DNA-binding domain"/>
    <property type="match status" value="1"/>
</dbReference>
<dbReference type="PANTHER" id="PTHR30419:SF8">
    <property type="entry name" value="NITROGEN ASSIMILATION TRANSCRIPTIONAL ACTIVATOR-RELATED"/>
    <property type="match status" value="1"/>
</dbReference>
<evidence type="ECO:0000313" key="6">
    <source>
        <dbReference type="EMBL" id="MRI81906.1"/>
    </source>
</evidence>
<evidence type="ECO:0000313" key="8">
    <source>
        <dbReference type="Proteomes" id="UP000430975"/>
    </source>
</evidence>
<feature type="domain" description="HTH lysR-type" evidence="5">
    <location>
        <begin position="13"/>
        <end position="71"/>
    </location>
</feature>
<comment type="similarity">
    <text evidence="1">Belongs to the LysR transcriptional regulatory family.</text>
</comment>
<accession>A0A6I2GH96</accession>
<organism evidence="7 8">
    <name type="scientific">Fundicoccus ignavus</name>
    <dbReference type="NCBI Taxonomy" id="2664442"/>
    <lineage>
        <taxon>Bacteria</taxon>
        <taxon>Bacillati</taxon>
        <taxon>Bacillota</taxon>
        <taxon>Bacilli</taxon>
        <taxon>Lactobacillales</taxon>
        <taxon>Aerococcaceae</taxon>
        <taxon>Fundicoccus</taxon>
    </lineage>
</organism>
<keyword evidence="8" id="KW-1185">Reference proteome</keyword>
<reference evidence="8 9" key="1">
    <citation type="submission" date="2019-11" db="EMBL/GenBank/DDBJ databases">
        <title>Characterisation of Fundicoccus ignavus gen. nov. sp. nov., a novel genus of the family Aerococcaceae isolated from bulk tank milk.</title>
        <authorList>
            <person name="Siebert A."/>
            <person name="Huptas C."/>
            <person name="Wenning M."/>
            <person name="Scherer S."/>
            <person name="Doll E.V."/>
        </authorList>
    </citation>
    <scope>NUCLEOTIDE SEQUENCE [LARGE SCALE GENOMIC DNA]</scope>
    <source>
        <strain evidence="6 9">DSM 109653</strain>
        <strain evidence="7 8">WS4759</strain>
    </source>
</reference>
<evidence type="ECO:0000313" key="7">
    <source>
        <dbReference type="EMBL" id="MRI85222.1"/>
    </source>
</evidence>
<dbReference type="PROSITE" id="PS50931">
    <property type="entry name" value="HTH_LYSR"/>
    <property type="match status" value="1"/>
</dbReference>
<dbReference type="GO" id="GO:0003700">
    <property type="term" value="F:DNA-binding transcription factor activity"/>
    <property type="evidence" value="ECO:0007669"/>
    <property type="project" value="InterPro"/>
</dbReference>
<evidence type="ECO:0000259" key="5">
    <source>
        <dbReference type="PROSITE" id="PS50931"/>
    </source>
</evidence>
<dbReference type="InterPro" id="IPR000847">
    <property type="entry name" value="LysR_HTH_N"/>
</dbReference>
<keyword evidence="3" id="KW-0238">DNA-binding</keyword>
<dbReference type="CDD" id="cd05466">
    <property type="entry name" value="PBP2_LTTR_substrate"/>
    <property type="match status" value="1"/>
</dbReference>
<dbReference type="Proteomes" id="UP000430975">
    <property type="component" value="Unassembled WGS sequence"/>
</dbReference>
<dbReference type="Proteomes" id="UP000469870">
    <property type="component" value="Unassembled WGS sequence"/>
</dbReference>
<name>A0A6I2GH96_9LACT</name>
<comment type="caution">
    <text evidence="7">The sequence shown here is derived from an EMBL/GenBank/DDBJ whole genome shotgun (WGS) entry which is preliminary data.</text>
</comment>
<protein>
    <submittedName>
        <fullName evidence="7">LysR family transcriptional regulator</fullName>
    </submittedName>
</protein>
<dbReference type="AlphaFoldDB" id="A0A6I2GH96"/>
<dbReference type="Pfam" id="PF00126">
    <property type="entry name" value="HTH_1"/>
    <property type="match status" value="1"/>
</dbReference>
<gene>
    <name evidence="7" type="ORF">GIY09_04945</name>
    <name evidence="6" type="ORF">GIY11_07725</name>
</gene>
<evidence type="ECO:0000256" key="1">
    <source>
        <dbReference type="ARBA" id="ARBA00009437"/>
    </source>
</evidence>
<evidence type="ECO:0000256" key="2">
    <source>
        <dbReference type="ARBA" id="ARBA00023015"/>
    </source>
</evidence>
<dbReference type="InterPro" id="IPR036390">
    <property type="entry name" value="WH_DNA-bd_sf"/>
</dbReference>
<sequence length="330" mass="38858">MNFYERSSYFTMMDNNQIQYLIEIVNSNFHLTTAAKKLYVTQSALSQFIKKFELEQGFEIFSRRNGRIVGLTASGMRVYQAAKIAAEKLYLLSDVIENESAYQKGMVRIGIHPTILRLFFRKFIPQFMLDHSDAHIEIVEAGTVELREMLLNETIHMALLVDPTELDKDKYEEYQLIRTEVAAFMNPNHPLSKKRILNWNLLENYPYVTYNNKDSVHHLVKQKLNDYNVGNKFLFTSSSWDYMIESAAQTEIVAILPTVYFTIFKERLEHIGVIEKRFEDPVPYVSMLVRPLKKHYSKVENFVFNSILEYFYSDDYTLKYDFRSGIELDQ</sequence>
<dbReference type="InterPro" id="IPR050950">
    <property type="entry name" value="HTH-type_LysR_regulators"/>
</dbReference>
<dbReference type="SUPFAM" id="SSF53850">
    <property type="entry name" value="Periplasmic binding protein-like II"/>
    <property type="match status" value="1"/>
</dbReference>
<dbReference type="Gene3D" id="1.10.10.10">
    <property type="entry name" value="Winged helix-like DNA-binding domain superfamily/Winged helix DNA-binding domain"/>
    <property type="match status" value="1"/>
</dbReference>
<dbReference type="GO" id="GO:0003677">
    <property type="term" value="F:DNA binding"/>
    <property type="evidence" value="ECO:0007669"/>
    <property type="project" value="UniProtKB-KW"/>
</dbReference>
<evidence type="ECO:0000256" key="3">
    <source>
        <dbReference type="ARBA" id="ARBA00023125"/>
    </source>
</evidence>
<dbReference type="EMBL" id="WJQR01000006">
    <property type="protein sequence ID" value="MRI81906.1"/>
    <property type="molecule type" value="Genomic_DNA"/>
</dbReference>
<dbReference type="InterPro" id="IPR036388">
    <property type="entry name" value="WH-like_DNA-bd_sf"/>
</dbReference>
<keyword evidence="4" id="KW-0804">Transcription</keyword>
<dbReference type="InterPro" id="IPR005119">
    <property type="entry name" value="LysR_subst-bd"/>
</dbReference>
<dbReference type="Gene3D" id="3.40.190.290">
    <property type="match status" value="1"/>
</dbReference>
<dbReference type="Pfam" id="PF03466">
    <property type="entry name" value="LysR_substrate"/>
    <property type="match status" value="1"/>
</dbReference>
<proteinExistence type="inferred from homology"/>
<evidence type="ECO:0000256" key="4">
    <source>
        <dbReference type="ARBA" id="ARBA00023163"/>
    </source>
</evidence>
<keyword evidence="2" id="KW-0805">Transcription regulation</keyword>
<dbReference type="GO" id="GO:0005829">
    <property type="term" value="C:cytosol"/>
    <property type="evidence" value="ECO:0007669"/>
    <property type="project" value="TreeGrafter"/>
</dbReference>
<evidence type="ECO:0000313" key="9">
    <source>
        <dbReference type="Proteomes" id="UP000469870"/>
    </source>
</evidence>
<dbReference type="EMBL" id="WJQS01000003">
    <property type="protein sequence ID" value="MRI85222.1"/>
    <property type="molecule type" value="Genomic_DNA"/>
</dbReference>